<dbReference type="OrthoDB" id="6513042at2759"/>
<keyword evidence="5" id="KW-0067">ATP-binding</keyword>
<evidence type="ECO:0000256" key="2">
    <source>
        <dbReference type="ARBA" id="ARBA00022741"/>
    </source>
</evidence>
<dbReference type="GO" id="GO:0016787">
    <property type="term" value="F:hydrolase activity"/>
    <property type="evidence" value="ECO:0007669"/>
    <property type="project" value="UniProtKB-KW"/>
</dbReference>
<dbReference type="InterPro" id="IPR047187">
    <property type="entry name" value="SF1_C_Upf1"/>
</dbReference>
<keyword evidence="2" id="KW-0547">Nucleotide-binding</keyword>
<dbReference type="InterPro" id="IPR041679">
    <property type="entry name" value="DNA2/NAM7-like_C"/>
</dbReference>
<evidence type="ECO:0000256" key="5">
    <source>
        <dbReference type="ARBA" id="ARBA00022840"/>
    </source>
</evidence>
<keyword evidence="3" id="KW-0378">Hydrolase</keyword>
<reference evidence="9" key="1">
    <citation type="journal article" date="2018" name="Nat. Microbiol.">
        <title>Leveraging single-cell genomics to expand the fungal tree of life.</title>
        <authorList>
            <person name="Ahrendt S.R."/>
            <person name="Quandt C.A."/>
            <person name="Ciobanu D."/>
            <person name="Clum A."/>
            <person name="Salamov A."/>
            <person name="Andreopoulos B."/>
            <person name="Cheng J.F."/>
            <person name="Woyke T."/>
            <person name="Pelin A."/>
            <person name="Henrissat B."/>
            <person name="Reynolds N.K."/>
            <person name="Benny G.L."/>
            <person name="Smith M.E."/>
            <person name="James T.Y."/>
            <person name="Grigoriev I.V."/>
        </authorList>
    </citation>
    <scope>NUCLEOTIDE SEQUENCE [LARGE SCALE GENOMIC DNA]</scope>
    <source>
        <strain evidence="9">Benny S71-1</strain>
    </source>
</reference>
<dbReference type="PANTHER" id="PTHR10887:SF495">
    <property type="entry name" value="HELICASE SENATAXIN ISOFORM X1-RELATED"/>
    <property type="match status" value="1"/>
</dbReference>
<dbReference type="Pfam" id="PF13086">
    <property type="entry name" value="AAA_11"/>
    <property type="match status" value="1"/>
</dbReference>
<dbReference type="SUPFAM" id="SSF52540">
    <property type="entry name" value="P-loop containing nucleoside triphosphate hydrolases"/>
    <property type="match status" value="1"/>
</dbReference>
<evidence type="ECO:0000313" key="9">
    <source>
        <dbReference type="Proteomes" id="UP000278143"/>
    </source>
</evidence>
<dbReference type="InterPro" id="IPR027417">
    <property type="entry name" value="P-loop_NTPase"/>
</dbReference>
<organism evidence="8 9">
    <name type="scientific">Syncephalis pseudoplumigaleata</name>
    <dbReference type="NCBI Taxonomy" id="1712513"/>
    <lineage>
        <taxon>Eukaryota</taxon>
        <taxon>Fungi</taxon>
        <taxon>Fungi incertae sedis</taxon>
        <taxon>Zoopagomycota</taxon>
        <taxon>Zoopagomycotina</taxon>
        <taxon>Zoopagomycetes</taxon>
        <taxon>Zoopagales</taxon>
        <taxon>Piptocephalidaceae</taxon>
        <taxon>Syncephalis</taxon>
    </lineage>
</organism>
<protein>
    <submittedName>
        <fullName evidence="8">AAA domain-containing protein</fullName>
    </submittedName>
</protein>
<dbReference type="FunFam" id="3.40.50.300:FF:000326">
    <property type="entry name" value="P-loop containing nucleoside triphosphate hydrolase"/>
    <property type="match status" value="1"/>
</dbReference>
<gene>
    <name evidence="8" type="ORF">SYNPS1DRAFT_14514</name>
</gene>
<comment type="similarity">
    <text evidence="1">Belongs to the DNA2/NAM7 helicase family.</text>
</comment>
<dbReference type="GO" id="GO:0005524">
    <property type="term" value="F:ATP binding"/>
    <property type="evidence" value="ECO:0007669"/>
    <property type="project" value="UniProtKB-KW"/>
</dbReference>
<dbReference type="Pfam" id="PF13087">
    <property type="entry name" value="AAA_12"/>
    <property type="match status" value="1"/>
</dbReference>
<accession>A0A4P9Z1F4</accession>
<dbReference type="GO" id="GO:0001147">
    <property type="term" value="F:transcription termination site sequence-specific DNA binding"/>
    <property type="evidence" value="ECO:0007669"/>
    <property type="project" value="TreeGrafter"/>
</dbReference>
<evidence type="ECO:0000313" key="8">
    <source>
        <dbReference type="EMBL" id="RKP26206.1"/>
    </source>
</evidence>
<proteinExistence type="inferred from homology"/>
<feature type="domain" description="DNA2/NAM7 helicase-like C-terminal" evidence="7">
    <location>
        <begin position="87"/>
        <end position="283"/>
    </location>
</feature>
<dbReference type="PANTHER" id="PTHR10887">
    <property type="entry name" value="DNA2/NAM7 HELICASE FAMILY"/>
    <property type="match status" value="1"/>
</dbReference>
<dbReference type="AlphaFoldDB" id="A0A4P9Z1F4"/>
<evidence type="ECO:0000259" key="7">
    <source>
        <dbReference type="Pfam" id="PF13087"/>
    </source>
</evidence>
<feature type="domain" description="DNA2/NAM7 helicase helicase" evidence="6">
    <location>
        <begin position="3"/>
        <end position="79"/>
    </location>
</feature>
<dbReference type="Gene3D" id="3.40.50.300">
    <property type="entry name" value="P-loop containing nucleotide triphosphate hydrolases"/>
    <property type="match status" value="2"/>
</dbReference>
<evidence type="ECO:0000256" key="1">
    <source>
        <dbReference type="ARBA" id="ARBA00007913"/>
    </source>
</evidence>
<evidence type="ECO:0000259" key="6">
    <source>
        <dbReference type="Pfam" id="PF13086"/>
    </source>
</evidence>
<dbReference type="CDD" id="cd18808">
    <property type="entry name" value="SF1_C_Upf1"/>
    <property type="match status" value="1"/>
</dbReference>
<dbReference type="Proteomes" id="UP000278143">
    <property type="component" value="Unassembled WGS sequence"/>
</dbReference>
<keyword evidence="9" id="KW-1185">Reference proteome</keyword>
<evidence type="ECO:0000256" key="3">
    <source>
        <dbReference type="ARBA" id="ARBA00022801"/>
    </source>
</evidence>
<name>A0A4P9Z1F4_9FUNG</name>
<dbReference type="InterPro" id="IPR045055">
    <property type="entry name" value="DNA2/NAM7-like"/>
</dbReference>
<sequence>DAQRKMLKKMLIQRAHIICATLSSSGHELLTASRVRFETVLIDEASQCVELSSLIPLQYDARRCILVGDANQLPPTVLSARAIQLNYARSLFERIQTMQPASVDLLAVQYRMHPLISRFPSHIFYQGQIKDGPGMAERTQAPWHQSDLFAPFVFYNVADGREQSYGGRSFSNLREIEVVIGLIDRLVSQFTKVDFAGRIGVITPYKEQIRSLRLQCLRRYGERIREVIDFNTIDGFQGQEKDIILFSCVRASRHNRLGFLSDIRRMNVALTRARCSLFVVGNSETLQADNHWRSLVDEARTRQCIYEVTWMAAIQTIHIMSFIRYRL</sequence>
<evidence type="ECO:0000256" key="4">
    <source>
        <dbReference type="ARBA" id="ARBA00022806"/>
    </source>
</evidence>
<dbReference type="InterPro" id="IPR041677">
    <property type="entry name" value="DNA2/NAM7_AAA_11"/>
</dbReference>
<dbReference type="GO" id="GO:0004386">
    <property type="term" value="F:helicase activity"/>
    <property type="evidence" value="ECO:0007669"/>
    <property type="project" value="UniProtKB-KW"/>
</dbReference>
<keyword evidence="4" id="KW-0347">Helicase</keyword>
<dbReference type="GO" id="GO:0016604">
    <property type="term" value="C:nuclear body"/>
    <property type="evidence" value="ECO:0007669"/>
    <property type="project" value="TreeGrafter"/>
</dbReference>
<dbReference type="GO" id="GO:0006369">
    <property type="term" value="P:termination of RNA polymerase II transcription"/>
    <property type="evidence" value="ECO:0007669"/>
    <property type="project" value="TreeGrafter"/>
</dbReference>
<dbReference type="GO" id="GO:0005694">
    <property type="term" value="C:chromosome"/>
    <property type="evidence" value="ECO:0007669"/>
    <property type="project" value="UniProtKB-ARBA"/>
</dbReference>
<dbReference type="EMBL" id="KZ989485">
    <property type="protein sequence ID" value="RKP26206.1"/>
    <property type="molecule type" value="Genomic_DNA"/>
</dbReference>
<feature type="non-terminal residue" evidence="8">
    <location>
        <position position="1"/>
    </location>
</feature>